<accession>A0A1X0XX59</accession>
<evidence type="ECO:0000256" key="1">
    <source>
        <dbReference type="SAM" id="SignalP"/>
    </source>
</evidence>
<dbReference type="EMBL" id="NAAD01000019">
    <property type="protein sequence ID" value="ORJ57513.1"/>
    <property type="molecule type" value="Genomic_DNA"/>
</dbReference>
<comment type="caution">
    <text evidence="2">The sequence shown here is derived from an EMBL/GenBank/DDBJ whole genome shotgun (WGS) entry which is preliminary data.</text>
</comment>
<keyword evidence="1" id="KW-0732">Signal</keyword>
<dbReference type="OrthoDB" id="9790047at2"/>
<keyword evidence="3" id="KW-1185">Reference proteome</keyword>
<name>A0A1X0XX59_9BACT</name>
<dbReference type="PROSITE" id="PS51257">
    <property type="entry name" value="PROKAR_LIPOPROTEIN"/>
    <property type="match status" value="1"/>
</dbReference>
<feature type="signal peptide" evidence="1">
    <location>
        <begin position="1"/>
        <end position="24"/>
    </location>
</feature>
<proteinExistence type="predicted"/>
<dbReference type="AlphaFoldDB" id="A0A1X0XX59"/>
<sequence length="167" mass="18487">MKTLFRSTLLLSLLLLLVVGCSKQEEEPAKKPSPHGNITKQEAKVVVPESVAGHWKAVKIAVQDKEKSSEDIYTVDIGYSFKLGDSDLRLKVTNFLPHFVMDGMTLTSLSNDPKNPAAQIVITEKGKPVFKGWLFSLYPNTHAFQHPRYGFSLVGYVPTNGEKGKKG</sequence>
<gene>
    <name evidence="2" type="ORF">B5V00_13570</name>
</gene>
<reference evidence="2 3" key="1">
    <citation type="submission" date="2017-03" db="EMBL/GenBank/DDBJ databases">
        <title>Genome sequence of Geothermobacter sp. EPR-M, Deep-Sea Iron Reducer.</title>
        <authorList>
            <person name="Tully B."/>
            <person name="Savalia P."/>
            <person name="Abuyen K."/>
            <person name="Baughan C."/>
            <person name="Romero E."/>
            <person name="Ronkowski C."/>
            <person name="Torres B."/>
            <person name="Tremblay J."/>
            <person name="Trujillo A."/>
            <person name="Tyler M."/>
            <person name="Perez-Rodriguez I."/>
            <person name="Amend J."/>
        </authorList>
    </citation>
    <scope>NUCLEOTIDE SEQUENCE [LARGE SCALE GENOMIC DNA]</scope>
    <source>
        <strain evidence="2 3">EPR-M</strain>
    </source>
</reference>
<evidence type="ECO:0000313" key="2">
    <source>
        <dbReference type="EMBL" id="ORJ57513.1"/>
    </source>
</evidence>
<protein>
    <submittedName>
        <fullName evidence="2">DUF2155 domain-containing protein</fullName>
    </submittedName>
</protein>
<feature type="chain" id="PRO_5012529792" evidence="1">
    <location>
        <begin position="25"/>
        <end position="167"/>
    </location>
</feature>
<organism evidence="2 3">
    <name type="scientific">Geothermobacter hydrogeniphilus</name>
    <dbReference type="NCBI Taxonomy" id="1969733"/>
    <lineage>
        <taxon>Bacteria</taxon>
        <taxon>Pseudomonadati</taxon>
        <taxon>Thermodesulfobacteriota</taxon>
        <taxon>Desulfuromonadia</taxon>
        <taxon>Desulfuromonadales</taxon>
        <taxon>Geothermobacteraceae</taxon>
        <taxon>Geothermobacter</taxon>
    </lineage>
</organism>
<evidence type="ECO:0000313" key="3">
    <source>
        <dbReference type="Proteomes" id="UP000193136"/>
    </source>
</evidence>
<dbReference type="Proteomes" id="UP000193136">
    <property type="component" value="Unassembled WGS sequence"/>
</dbReference>